<evidence type="ECO:0000313" key="2">
    <source>
        <dbReference type="EMBL" id="PKU82561.1"/>
    </source>
</evidence>
<keyword evidence="3" id="KW-1185">Reference proteome</keyword>
<reference evidence="2 3" key="1">
    <citation type="journal article" date="2016" name="Sci. Rep.">
        <title>The Dendrobium catenatum Lindl. genome sequence provides insights into polysaccharide synthase, floral development and adaptive evolution.</title>
        <authorList>
            <person name="Zhang G.Q."/>
            <person name="Xu Q."/>
            <person name="Bian C."/>
            <person name="Tsai W.C."/>
            <person name="Yeh C.M."/>
            <person name="Liu K.W."/>
            <person name="Yoshida K."/>
            <person name="Zhang L.S."/>
            <person name="Chang S.B."/>
            <person name="Chen F."/>
            <person name="Shi Y."/>
            <person name="Su Y.Y."/>
            <person name="Zhang Y.Q."/>
            <person name="Chen L.J."/>
            <person name="Yin Y."/>
            <person name="Lin M."/>
            <person name="Huang H."/>
            <person name="Deng H."/>
            <person name="Wang Z.W."/>
            <person name="Zhu S.L."/>
            <person name="Zhao X."/>
            <person name="Deng C."/>
            <person name="Niu S.C."/>
            <person name="Huang J."/>
            <person name="Wang M."/>
            <person name="Liu G.H."/>
            <person name="Yang H.J."/>
            <person name="Xiao X.J."/>
            <person name="Hsiao Y.Y."/>
            <person name="Wu W.L."/>
            <person name="Chen Y.Y."/>
            <person name="Mitsuda N."/>
            <person name="Ohme-Takagi M."/>
            <person name="Luo Y.B."/>
            <person name="Van de Peer Y."/>
            <person name="Liu Z.J."/>
        </authorList>
    </citation>
    <scope>NUCLEOTIDE SEQUENCE [LARGE SCALE GENOMIC DNA]</scope>
    <source>
        <tissue evidence="2">The whole plant</tissue>
    </source>
</reference>
<dbReference type="Pfam" id="PF12937">
    <property type="entry name" value="F-box-like"/>
    <property type="match status" value="1"/>
</dbReference>
<reference evidence="2 3" key="2">
    <citation type="journal article" date="2017" name="Nature">
        <title>The Apostasia genome and the evolution of orchids.</title>
        <authorList>
            <person name="Zhang G.Q."/>
            <person name="Liu K.W."/>
            <person name="Li Z."/>
            <person name="Lohaus R."/>
            <person name="Hsiao Y.Y."/>
            <person name="Niu S.C."/>
            <person name="Wang J.Y."/>
            <person name="Lin Y.C."/>
            <person name="Xu Q."/>
            <person name="Chen L.J."/>
            <person name="Yoshida K."/>
            <person name="Fujiwara S."/>
            <person name="Wang Z.W."/>
            <person name="Zhang Y.Q."/>
            <person name="Mitsuda N."/>
            <person name="Wang M."/>
            <person name="Liu G.H."/>
            <person name="Pecoraro L."/>
            <person name="Huang H.X."/>
            <person name="Xiao X.J."/>
            <person name="Lin M."/>
            <person name="Wu X.Y."/>
            <person name="Wu W.L."/>
            <person name="Chen Y.Y."/>
            <person name="Chang S.B."/>
            <person name="Sakamoto S."/>
            <person name="Ohme-Takagi M."/>
            <person name="Yagi M."/>
            <person name="Zeng S.J."/>
            <person name="Shen C.Y."/>
            <person name="Yeh C.M."/>
            <person name="Luo Y.B."/>
            <person name="Tsai W.C."/>
            <person name="Van de Peer Y."/>
            <person name="Liu Z.J."/>
        </authorList>
    </citation>
    <scope>NUCLEOTIDE SEQUENCE [LARGE SCALE GENOMIC DNA]</scope>
    <source>
        <tissue evidence="2">The whole plant</tissue>
    </source>
</reference>
<dbReference type="PANTHER" id="PTHR31215">
    <property type="entry name" value="OS05G0510400 PROTEIN-RELATED"/>
    <property type="match status" value="1"/>
</dbReference>
<protein>
    <submittedName>
        <fullName evidence="2">F-box/LRR-repeat protein</fullName>
    </submittedName>
</protein>
<dbReference type="SUPFAM" id="SSF81383">
    <property type="entry name" value="F-box domain"/>
    <property type="match status" value="1"/>
</dbReference>
<name>A0A2I0X3U3_9ASPA</name>
<gene>
    <name evidence="2" type="ORF">MA16_Dca019590</name>
</gene>
<dbReference type="InterPro" id="IPR032675">
    <property type="entry name" value="LRR_dom_sf"/>
</dbReference>
<organism evidence="2 3">
    <name type="scientific">Dendrobium catenatum</name>
    <dbReference type="NCBI Taxonomy" id="906689"/>
    <lineage>
        <taxon>Eukaryota</taxon>
        <taxon>Viridiplantae</taxon>
        <taxon>Streptophyta</taxon>
        <taxon>Embryophyta</taxon>
        <taxon>Tracheophyta</taxon>
        <taxon>Spermatophyta</taxon>
        <taxon>Magnoliopsida</taxon>
        <taxon>Liliopsida</taxon>
        <taxon>Asparagales</taxon>
        <taxon>Orchidaceae</taxon>
        <taxon>Epidendroideae</taxon>
        <taxon>Malaxideae</taxon>
        <taxon>Dendrobiinae</taxon>
        <taxon>Dendrobium</taxon>
    </lineage>
</organism>
<feature type="domain" description="F-box" evidence="1">
    <location>
        <begin position="1"/>
        <end position="38"/>
    </location>
</feature>
<dbReference type="EMBL" id="KZ502183">
    <property type="protein sequence ID" value="PKU82561.1"/>
    <property type="molecule type" value="Genomic_DNA"/>
</dbReference>
<proteinExistence type="predicted"/>
<evidence type="ECO:0000259" key="1">
    <source>
        <dbReference type="Pfam" id="PF12937"/>
    </source>
</evidence>
<dbReference type="InterPro" id="IPR036047">
    <property type="entry name" value="F-box-like_dom_sf"/>
</dbReference>
<dbReference type="InterPro" id="IPR044809">
    <property type="entry name" value="AUF1-like"/>
</dbReference>
<evidence type="ECO:0000313" key="3">
    <source>
        <dbReference type="Proteomes" id="UP000233837"/>
    </source>
</evidence>
<dbReference type="AlphaFoldDB" id="A0A2I0X3U3"/>
<dbReference type="SUPFAM" id="SSF52047">
    <property type="entry name" value="RNI-like"/>
    <property type="match status" value="1"/>
</dbReference>
<dbReference type="OrthoDB" id="2242903at2759"/>
<dbReference type="Proteomes" id="UP000233837">
    <property type="component" value="Unassembled WGS sequence"/>
</dbReference>
<dbReference type="Gene3D" id="3.80.10.10">
    <property type="entry name" value="Ribonuclease Inhibitor"/>
    <property type="match status" value="1"/>
</dbReference>
<sequence>MEDLPPSIVVEILSRLGDSTDLARCRLASRNLRFLSADVRSISVVCSRERFLRARAPATRELTIPFRSLVFNLLSFLSRSDGGCALRSLSLSVEEPDAASADEEEDDGGFDDGDDLHLTAADFLSQWLPLVALGLTSLSIGDYWCQACWRPSTAFHLISEQCCNLLNLEMKNASLSVAGLKPMLNLMTLRLEFIRLDDEDLDKVNECFPSLQILKLIGVGGLRKPKIALTQLRICHWTVSNFPLSLAIHAPNLVELKLECVEPKYLVLETPLLSQIDLKIKKPGGHIKVGSFLCLKSVRMETSYLKGIKQLFEGCHAVKKLELQEFNSSKIDESFEKFTVLDIISTFPNVDDLELGPGAWNQLETSFVGCRDSYISCEWRNLKSLTIKLPPGDLTIATLSVLLKFCIPSCEVAVFLHKDSPDCTKNRIIARCAGNFPRYKWKWGIWKETCLDSLLDLQNDTNF</sequence>
<dbReference type="InterPro" id="IPR001810">
    <property type="entry name" value="F-box_dom"/>
</dbReference>
<accession>A0A2I0X3U3</accession>